<keyword evidence="3" id="KW-1185">Reference proteome</keyword>
<dbReference type="InterPro" id="IPR004245">
    <property type="entry name" value="DUF229"/>
</dbReference>
<evidence type="ECO:0000313" key="2">
    <source>
        <dbReference type="EMBL" id="KAL0477560.1"/>
    </source>
</evidence>
<sequence>MREDGTQIESFNTRPSPKLEEKCPFTSSRLWLQQDESKLKVRCESDALLRTKRDTYPVNVKKSKKAIVHVKYDKDQNNVEYDTDHEILRLSCRKEVDVKVRVARNETRFNEANLLLSDKPHPINIMHIVIEGASRANFMRQMRHLIMTIQDLEYDIHSQHRVFQMFRHSTINKSITKTTLSHPKRLVKLAKKYGHVTMYATTQCPRVRSASGKLVPLPNYKHTKQVDHSLSNLFCGTKKTCMAGRNHAQYVVDYTRDFMNKYGGVGRTSLIHFDRHEMNTVLDAILSSLVKDITSDHPHTSIIISGGGTGQTTGEDYYSSSMGHAESKLPLLIAIMPQHLTSKYPDAWKHFYHNQQIVTSPRDVVNTMKSMIKFSFSSGRQEGSLFEESFKKDRTCAQAGVSDRWCPCNHGAFYKSERTLQEQLSIAQQSAAKADERLSAFRDICQPIQFASLKSFGDTDHVITWNSQKGQSYETNIRTNQVRLLDTHQNQTPQVRNGASLLCDKSKIPIKDQELCTCINLK</sequence>
<dbReference type="PANTHER" id="PTHR10974">
    <property type="entry name" value="FI08016P-RELATED"/>
    <property type="match status" value="1"/>
</dbReference>
<dbReference type="AlphaFoldDB" id="A0AAW2YJV4"/>
<accession>A0AAW2YJV4</accession>
<feature type="region of interest" description="Disordered" evidence="1">
    <location>
        <begin position="1"/>
        <end position="20"/>
    </location>
</feature>
<dbReference type="Proteomes" id="UP001431209">
    <property type="component" value="Unassembled WGS sequence"/>
</dbReference>
<dbReference type="GO" id="GO:0005615">
    <property type="term" value="C:extracellular space"/>
    <property type="evidence" value="ECO:0007669"/>
    <property type="project" value="TreeGrafter"/>
</dbReference>
<protein>
    <submittedName>
        <fullName evidence="2">Uncharacterized protein</fullName>
    </submittedName>
</protein>
<gene>
    <name evidence="2" type="ORF">AKO1_005506</name>
</gene>
<proteinExistence type="predicted"/>
<reference evidence="2 3" key="1">
    <citation type="submission" date="2024-03" db="EMBL/GenBank/DDBJ databases">
        <title>The Acrasis kona genome and developmental transcriptomes reveal deep origins of eukaryotic multicellular pathways.</title>
        <authorList>
            <person name="Sheikh S."/>
            <person name="Fu C.-J."/>
            <person name="Brown M.W."/>
            <person name="Baldauf S.L."/>
        </authorList>
    </citation>
    <scope>NUCLEOTIDE SEQUENCE [LARGE SCALE GENOMIC DNA]</scope>
    <source>
        <strain evidence="2 3">ATCC MYA-3509</strain>
    </source>
</reference>
<comment type="caution">
    <text evidence="2">The sequence shown here is derived from an EMBL/GenBank/DDBJ whole genome shotgun (WGS) entry which is preliminary data.</text>
</comment>
<evidence type="ECO:0000313" key="3">
    <source>
        <dbReference type="Proteomes" id="UP001431209"/>
    </source>
</evidence>
<evidence type="ECO:0000256" key="1">
    <source>
        <dbReference type="SAM" id="MobiDB-lite"/>
    </source>
</evidence>
<dbReference type="PANTHER" id="PTHR10974:SF1">
    <property type="entry name" value="FI08016P-RELATED"/>
    <property type="match status" value="1"/>
</dbReference>
<dbReference type="Pfam" id="PF02995">
    <property type="entry name" value="DUF229"/>
    <property type="match status" value="1"/>
</dbReference>
<name>A0AAW2YJV4_9EUKA</name>
<organism evidence="2 3">
    <name type="scientific">Acrasis kona</name>
    <dbReference type="NCBI Taxonomy" id="1008807"/>
    <lineage>
        <taxon>Eukaryota</taxon>
        <taxon>Discoba</taxon>
        <taxon>Heterolobosea</taxon>
        <taxon>Tetramitia</taxon>
        <taxon>Eutetramitia</taxon>
        <taxon>Acrasidae</taxon>
        <taxon>Acrasis</taxon>
    </lineage>
</organism>
<dbReference type="EMBL" id="JAOPGA020000192">
    <property type="protein sequence ID" value="KAL0477560.1"/>
    <property type="molecule type" value="Genomic_DNA"/>
</dbReference>